<comment type="similarity">
    <text evidence="6">Belongs to the BCOR family.</text>
</comment>
<feature type="region of interest" description="Disordered" evidence="8">
    <location>
        <begin position="129"/>
        <end position="157"/>
    </location>
</feature>
<feature type="compositionally biased region" description="Basic and acidic residues" evidence="8">
    <location>
        <begin position="532"/>
        <end position="543"/>
    </location>
</feature>
<gene>
    <name evidence="9" type="ORF">DERF_003890</name>
</gene>
<dbReference type="PANTHER" id="PTHR24117">
    <property type="entry name" value="AGAP007537-PB"/>
    <property type="match status" value="1"/>
</dbReference>
<keyword evidence="3" id="KW-1052">Target cell membrane</keyword>
<evidence type="ECO:0000256" key="8">
    <source>
        <dbReference type="SAM" id="MobiDB-lite"/>
    </source>
</evidence>
<evidence type="ECO:0000256" key="2">
    <source>
        <dbReference type="ARBA" id="ARBA00022483"/>
    </source>
</evidence>
<feature type="compositionally biased region" description="Low complexity" evidence="8">
    <location>
        <begin position="562"/>
        <end position="572"/>
    </location>
</feature>
<dbReference type="Proteomes" id="UP000790347">
    <property type="component" value="Unassembled WGS sequence"/>
</dbReference>
<feature type="compositionally biased region" description="Pro residues" evidence="8">
    <location>
        <begin position="194"/>
        <end position="203"/>
    </location>
</feature>
<dbReference type="SUPFAM" id="SSF48403">
    <property type="entry name" value="Ankyrin repeat"/>
    <property type="match status" value="1"/>
</dbReference>
<dbReference type="PANTHER" id="PTHR24117:SF9">
    <property type="entry name" value="BCL-6 COREPRESSOR PCGF1 BINDING DOMAIN-CONTAINING PROTEIN"/>
    <property type="match status" value="1"/>
</dbReference>
<evidence type="ECO:0000256" key="7">
    <source>
        <dbReference type="PROSITE-ProRule" id="PRU00023"/>
    </source>
</evidence>
<organism evidence="9 10">
    <name type="scientific">Dermatophagoides farinae</name>
    <name type="common">American house dust mite</name>
    <dbReference type="NCBI Taxonomy" id="6954"/>
    <lineage>
        <taxon>Eukaryota</taxon>
        <taxon>Metazoa</taxon>
        <taxon>Ecdysozoa</taxon>
        <taxon>Arthropoda</taxon>
        <taxon>Chelicerata</taxon>
        <taxon>Arachnida</taxon>
        <taxon>Acari</taxon>
        <taxon>Acariformes</taxon>
        <taxon>Sarcoptiformes</taxon>
        <taxon>Astigmata</taxon>
        <taxon>Psoroptidia</taxon>
        <taxon>Analgoidea</taxon>
        <taxon>Pyroglyphidae</taxon>
        <taxon>Dermatophagoidinae</taxon>
        <taxon>Dermatophagoides</taxon>
    </lineage>
</organism>
<dbReference type="AlphaFoldDB" id="A0A922LB20"/>
<comment type="caution">
    <text evidence="9">The sequence shown here is derived from an EMBL/GenBank/DDBJ whole genome shotgun (WGS) entry which is preliminary data.</text>
</comment>
<dbReference type="Pfam" id="PF12796">
    <property type="entry name" value="Ank_2"/>
    <property type="match status" value="1"/>
</dbReference>
<keyword evidence="4" id="KW-0800">Toxin</keyword>
<sequence>MYYPSLFEPVATNPPYSSFNTRHFMKNGSTDNTAAAAAIVPSLVHHPHADLCLSSTLATSDKRTMTSASSSAATSITNGAPLSSFRLPNFVCPSSPSSVPPYNNNNGQQHNSSIAGPLMENSLILSSYGPLSSSSTSTTTSTPAAASLSSSNHLSSTENVYNSTMQSNLMEITPHHHHHHQAHSYGIGSSLSAQPPPPPPPLSPTAYASHHYYSMNTASYNNKIPNVSTTTSTYPSTITAATAAAAAAALYRIFIVQLIKQFIQYLMTYNETFIPDSYRTTITSAGCDNNFSSSSKTSIFPSSNEQQQNHSSSSSTSFSDHLKRLQESFQSKSFSPLLNDEIKLENHHFHSLHSNIVDDNDVNQCQQQQQQQKLNLSKKLDKTINDFTIVKNETANIAQQSANVWNPLMIDDNQSMTTIDQRKLSKSDYNEHNHFHHHNQQPQQQKNSSELSFFNSKMIVSSSSSSPKTTATSLTNNNDNNQTKVKKDKQEKWQKSMKKNEKDKDDDDDGKIKSFKSIDHQVYEYKQSNVDNDDKTTKNKNDSSNESLDNNCKNKSRDHNNKNNNNKKSVNSVRRRRFRSGLDMIRNSRKKSYKTKMIRKEQQCNNNNNGKKEISMDNSINGRRFVVNKSLGETLLHRSARNNRLNVVRLCLESDACDVNARDNAGYTPLHECSSRGNLEIARLLLQHSADVNASATGGIRPLHDAIENDHIEIVRLLLSYGADPHISTYSGTTPLQLSRSKMMSKFLNGFYSDISSDRSMIDETNVWKFNSHDHHCLVDSGFDVFADIPSNDSNDDGDDDDDDMEYEFEASCRPLLNLYTFLHKPNQCPFYLVCDVIKSLKMTREIFINKYHHMVNISRINRSDFETNGLIVQLEKRRSNCKILNDKNKQTMNEQQQQQHEIEIVYQSEQINRILDIELTVI</sequence>
<feature type="region of interest" description="Disordered" evidence="8">
    <location>
        <begin position="296"/>
        <end position="317"/>
    </location>
</feature>
<proteinExistence type="inferred from homology"/>
<feature type="region of interest" description="Disordered" evidence="8">
    <location>
        <begin position="175"/>
        <end position="206"/>
    </location>
</feature>
<feature type="compositionally biased region" description="Polar residues" evidence="8">
    <location>
        <begin position="467"/>
        <end position="481"/>
    </location>
</feature>
<reference evidence="9" key="2">
    <citation type="journal article" date="2022" name="Res Sq">
        <title>Comparative Genomics Reveals Insights into the Divergent Evolution of Astigmatic Mites and Household Pest Adaptations.</title>
        <authorList>
            <person name="Xiong Q."/>
            <person name="Wan A.T.-Y."/>
            <person name="Liu X.-Y."/>
            <person name="Fung C.S.-H."/>
            <person name="Xiao X."/>
            <person name="Malainual N."/>
            <person name="Hou J."/>
            <person name="Wang L."/>
            <person name="Wang M."/>
            <person name="Yang K."/>
            <person name="Cui Y."/>
            <person name="Leung E."/>
            <person name="Nong W."/>
            <person name="Shin S.-K."/>
            <person name="Au S."/>
            <person name="Jeong K.Y."/>
            <person name="Chew F.T."/>
            <person name="Hui J."/>
            <person name="Leung T.F."/>
            <person name="Tungtrongchitr A."/>
            <person name="Zhong N."/>
            <person name="Liu Z."/>
            <person name="Tsui S."/>
        </authorList>
    </citation>
    <scope>NUCLEOTIDE SEQUENCE</scope>
    <source>
        <strain evidence="9">Derf</strain>
        <tissue evidence="9">Whole organism</tissue>
    </source>
</reference>
<keyword evidence="2" id="KW-0268">Exocytosis</keyword>
<evidence type="ECO:0000256" key="6">
    <source>
        <dbReference type="ARBA" id="ARBA00034703"/>
    </source>
</evidence>
<dbReference type="GO" id="GO:0044231">
    <property type="term" value="C:host cell presynaptic membrane"/>
    <property type="evidence" value="ECO:0007669"/>
    <property type="project" value="UniProtKB-KW"/>
</dbReference>
<keyword evidence="7" id="KW-0040">ANK repeat</keyword>
<evidence type="ECO:0000256" key="4">
    <source>
        <dbReference type="ARBA" id="ARBA00023028"/>
    </source>
</evidence>
<evidence type="ECO:0000313" key="10">
    <source>
        <dbReference type="Proteomes" id="UP000790347"/>
    </source>
</evidence>
<keyword evidence="4" id="KW-0638">Presynaptic neurotoxin</keyword>
<dbReference type="InterPro" id="IPR036770">
    <property type="entry name" value="Ankyrin_rpt-contain_sf"/>
</dbReference>
<dbReference type="EMBL" id="ASGP02000001">
    <property type="protein sequence ID" value="KAH9530051.1"/>
    <property type="molecule type" value="Genomic_DNA"/>
</dbReference>
<dbReference type="PROSITE" id="PS50088">
    <property type="entry name" value="ANK_REPEAT"/>
    <property type="match status" value="2"/>
</dbReference>
<accession>A0A922LB20</accession>
<protein>
    <submittedName>
        <fullName evidence="9">Uncharacterized protein</fullName>
    </submittedName>
</protein>
<dbReference type="InterPro" id="IPR047144">
    <property type="entry name" value="BCOR-like"/>
</dbReference>
<comment type="subcellular location">
    <subcellularLocation>
        <location evidence="1">Target cell membrane</location>
    </subcellularLocation>
</comment>
<feature type="region of interest" description="Disordered" evidence="8">
    <location>
        <begin position="459"/>
        <end position="582"/>
    </location>
</feature>
<feature type="repeat" description="ANK" evidence="7">
    <location>
        <begin position="698"/>
        <end position="730"/>
    </location>
</feature>
<dbReference type="InterPro" id="IPR002110">
    <property type="entry name" value="Ankyrin_rpt"/>
</dbReference>
<keyword evidence="5" id="KW-1053">Target membrane</keyword>
<evidence type="ECO:0000256" key="1">
    <source>
        <dbReference type="ARBA" id="ARBA00004175"/>
    </source>
</evidence>
<dbReference type="PRINTS" id="PR01415">
    <property type="entry name" value="ANKYRIN"/>
</dbReference>
<feature type="compositionally biased region" description="Low complexity" evidence="8">
    <location>
        <begin position="129"/>
        <end position="156"/>
    </location>
</feature>
<keyword evidence="5" id="KW-0472">Membrane</keyword>
<dbReference type="GO" id="GO:0044218">
    <property type="term" value="C:other organism cell membrane"/>
    <property type="evidence" value="ECO:0007669"/>
    <property type="project" value="UniProtKB-KW"/>
</dbReference>
<keyword evidence="10" id="KW-1185">Reference proteome</keyword>
<dbReference type="GO" id="GO:0005634">
    <property type="term" value="C:nucleus"/>
    <property type="evidence" value="ECO:0007669"/>
    <property type="project" value="TreeGrafter"/>
</dbReference>
<evidence type="ECO:0000313" key="9">
    <source>
        <dbReference type="EMBL" id="KAH9530051.1"/>
    </source>
</evidence>
<dbReference type="InterPro" id="IPR038227">
    <property type="entry name" value="PUFD_som_sf"/>
</dbReference>
<dbReference type="GO" id="GO:0006887">
    <property type="term" value="P:exocytosis"/>
    <property type="evidence" value="ECO:0007669"/>
    <property type="project" value="UniProtKB-KW"/>
</dbReference>
<evidence type="ECO:0000256" key="5">
    <source>
        <dbReference type="ARBA" id="ARBA00023298"/>
    </source>
</evidence>
<dbReference type="GO" id="GO:0000122">
    <property type="term" value="P:negative regulation of transcription by RNA polymerase II"/>
    <property type="evidence" value="ECO:0007669"/>
    <property type="project" value="TreeGrafter"/>
</dbReference>
<feature type="compositionally biased region" description="Basic and acidic residues" evidence="8">
    <location>
        <begin position="510"/>
        <end position="523"/>
    </location>
</feature>
<keyword evidence="4" id="KW-0528">Neurotoxin</keyword>
<dbReference type="Gene3D" id="3.10.260.40">
    <property type="entry name" value="BCL-6 corepressor, PCGF1 binding domain"/>
    <property type="match status" value="1"/>
</dbReference>
<dbReference type="GO" id="GO:0003714">
    <property type="term" value="F:transcription corepressor activity"/>
    <property type="evidence" value="ECO:0007669"/>
    <property type="project" value="TreeGrafter"/>
</dbReference>
<feature type="compositionally biased region" description="Basic and acidic residues" evidence="8">
    <location>
        <begin position="488"/>
        <end position="503"/>
    </location>
</feature>
<feature type="repeat" description="ANK" evidence="7">
    <location>
        <begin position="665"/>
        <end position="697"/>
    </location>
</feature>
<dbReference type="SMART" id="SM00248">
    <property type="entry name" value="ANK"/>
    <property type="match status" value="3"/>
</dbReference>
<reference evidence="9" key="1">
    <citation type="submission" date="2013-05" db="EMBL/GenBank/DDBJ databases">
        <authorList>
            <person name="Yim A.K.Y."/>
            <person name="Chan T.F."/>
            <person name="Ji K.M."/>
            <person name="Liu X.Y."/>
            <person name="Zhou J.W."/>
            <person name="Li R.Q."/>
            <person name="Yang K.Y."/>
            <person name="Li J."/>
            <person name="Li M."/>
            <person name="Law P.T.W."/>
            <person name="Wu Y.L."/>
            <person name="Cai Z.L."/>
            <person name="Qin H."/>
            <person name="Bao Y."/>
            <person name="Leung R.K.K."/>
            <person name="Ng P.K.S."/>
            <person name="Zou J."/>
            <person name="Zhong X.J."/>
            <person name="Ran P.X."/>
            <person name="Zhong N.S."/>
            <person name="Liu Z.G."/>
            <person name="Tsui S.K.W."/>
        </authorList>
    </citation>
    <scope>NUCLEOTIDE SEQUENCE</scope>
    <source>
        <strain evidence="9">Derf</strain>
        <tissue evidence="9">Whole organism</tissue>
    </source>
</reference>
<dbReference type="Gene3D" id="1.25.40.20">
    <property type="entry name" value="Ankyrin repeat-containing domain"/>
    <property type="match status" value="1"/>
</dbReference>
<dbReference type="PROSITE" id="PS50297">
    <property type="entry name" value="ANK_REP_REGION"/>
    <property type="match status" value="2"/>
</dbReference>
<evidence type="ECO:0000256" key="3">
    <source>
        <dbReference type="ARBA" id="ARBA00022537"/>
    </source>
</evidence>
<name>A0A922LB20_DERFA</name>